<evidence type="ECO:0000259" key="8">
    <source>
        <dbReference type="Pfam" id="PF01431"/>
    </source>
</evidence>
<proteinExistence type="inferred from homology"/>
<evidence type="ECO:0000256" key="5">
    <source>
        <dbReference type="ARBA" id="ARBA00022801"/>
    </source>
</evidence>
<evidence type="ECO:0000313" key="10">
    <source>
        <dbReference type="Proteomes" id="UP000008854"/>
    </source>
</evidence>
<organism evidence="10 11">
    <name type="scientific">Schistosoma mansoni</name>
    <name type="common">Blood fluke</name>
    <dbReference type="NCBI Taxonomy" id="6183"/>
    <lineage>
        <taxon>Eukaryota</taxon>
        <taxon>Metazoa</taxon>
        <taxon>Spiralia</taxon>
        <taxon>Lophotrochozoa</taxon>
        <taxon>Platyhelminthes</taxon>
        <taxon>Trematoda</taxon>
        <taxon>Digenea</taxon>
        <taxon>Strigeidida</taxon>
        <taxon>Schistosomatoidea</taxon>
        <taxon>Schistosomatidae</taxon>
        <taxon>Schistosoma</taxon>
    </lineage>
</organism>
<dbReference type="PRINTS" id="PR00786">
    <property type="entry name" value="NEPRILYSIN"/>
</dbReference>
<evidence type="ECO:0000256" key="2">
    <source>
        <dbReference type="ARBA" id="ARBA00007357"/>
    </source>
</evidence>
<dbReference type="InterPro" id="IPR008753">
    <property type="entry name" value="Peptidase_M13_N"/>
</dbReference>
<keyword evidence="10" id="KW-1185">Reference proteome</keyword>
<dbReference type="PANTHER" id="PTHR11733:SF167">
    <property type="entry name" value="FI17812P1-RELATED"/>
    <property type="match status" value="1"/>
</dbReference>
<evidence type="ECO:0000313" key="11">
    <source>
        <dbReference type="WBParaSite" id="Smp_333830.1"/>
    </source>
</evidence>
<dbReference type="InterPro" id="IPR042089">
    <property type="entry name" value="Peptidase_M13_dom_2"/>
</dbReference>
<reference evidence="11" key="2">
    <citation type="submission" date="2019-11" db="UniProtKB">
        <authorList>
            <consortium name="WormBaseParasite"/>
        </authorList>
    </citation>
    <scope>IDENTIFICATION</scope>
    <source>
        <strain evidence="11">Puerto Rican</strain>
    </source>
</reference>
<dbReference type="GO" id="GO:0004222">
    <property type="term" value="F:metalloendopeptidase activity"/>
    <property type="evidence" value="ECO:0007669"/>
    <property type="project" value="InterPro"/>
</dbReference>
<evidence type="ECO:0000256" key="4">
    <source>
        <dbReference type="ARBA" id="ARBA00022723"/>
    </source>
</evidence>
<keyword evidence="5" id="KW-0378">Hydrolase</keyword>
<dbReference type="InterPro" id="IPR018497">
    <property type="entry name" value="Peptidase_M13_C"/>
</dbReference>
<comment type="similarity">
    <text evidence="2">Belongs to the peptidase M13 family.</text>
</comment>
<evidence type="ECO:0000259" key="9">
    <source>
        <dbReference type="Pfam" id="PF05649"/>
    </source>
</evidence>
<feature type="domain" description="Peptidase M13 N-terminal" evidence="9">
    <location>
        <begin position="66"/>
        <end position="448"/>
    </location>
</feature>
<comment type="cofactor">
    <cofactor evidence="1">
        <name>Zn(2+)</name>
        <dbReference type="ChEBI" id="CHEBI:29105"/>
    </cofactor>
</comment>
<dbReference type="PANTHER" id="PTHR11733">
    <property type="entry name" value="ZINC METALLOPROTEASE FAMILY M13 NEPRILYSIN-RELATED"/>
    <property type="match status" value="1"/>
</dbReference>
<dbReference type="Gene3D" id="3.40.390.10">
    <property type="entry name" value="Collagenase (Catalytic Domain)"/>
    <property type="match status" value="1"/>
</dbReference>
<dbReference type="InParanoid" id="A0A5K4F845"/>
<dbReference type="GO" id="GO:0005886">
    <property type="term" value="C:plasma membrane"/>
    <property type="evidence" value="ECO:0007669"/>
    <property type="project" value="TreeGrafter"/>
</dbReference>
<dbReference type="SUPFAM" id="SSF55486">
    <property type="entry name" value="Metalloproteases ('zincins'), catalytic domain"/>
    <property type="match status" value="1"/>
</dbReference>
<keyword evidence="6" id="KW-0862">Zinc</keyword>
<accession>A0A5K4F845</accession>
<keyword evidence="3" id="KW-0645">Protease</keyword>
<evidence type="ECO:0000256" key="1">
    <source>
        <dbReference type="ARBA" id="ARBA00001947"/>
    </source>
</evidence>
<keyword evidence="7" id="KW-0482">Metalloprotease</keyword>
<protein>
    <submittedName>
        <fullName evidence="11">Neprilysin-1-like</fullName>
    </submittedName>
</protein>
<feature type="domain" description="Peptidase M13 C-terminal" evidence="8">
    <location>
        <begin position="510"/>
        <end position="714"/>
    </location>
</feature>
<name>A0A5K4F845_SCHMA</name>
<evidence type="ECO:0000256" key="3">
    <source>
        <dbReference type="ARBA" id="ARBA00022670"/>
    </source>
</evidence>
<dbReference type="Proteomes" id="UP000008854">
    <property type="component" value="Unassembled WGS sequence"/>
</dbReference>
<dbReference type="AlphaFoldDB" id="A0A5K4F845"/>
<evidence type="ECO:0000256" key="7">
    <source>
        <dbReference type="ARBA" id="ARBA00023049"/>
    </source>
</evidence>
<dbReference type="PROSITE" id="PS51885">
    <property type="entry name" value="NEPRILYSIN"/>
    <property type="match status" value="1"/>
</dbReference>
<evidence type="ECO:0000256" key="6">
    <source>
        <dbReference type="ARBA" id="ARBA00022833"/>
    </source>
</evidence>
<dbReference type="InterPro" id="IPR024079">
    <property type="entry name" value="MetalloPept_cat_dom_sf"/>
</dbReference>
<reference evidence="10" key="1">
    <citation type="journal article" date="2012" name="PLoS Negl. Trop. Dis.">
        <title>A systematically improved high quality genome and transcriptome of the human blood fluke Schistosoma mansoni.</title>
        <authorList>
            <person name="Protasio A.V."/>
            <person name="Tsai I.J."/>
            <person name="Babbage A."/>
            <person name="Nichol S."/>
            <person name="Hunt M."/>
            <person name="Aslett M.A."/>
            <person name="De Silva N."/>
            <person name="Velarde G.S."/>
            <person name="Anderson T.J."/>
            <person name="Clark R.C."/>
            <person name="Davidson C."/>
            <person name="Dillon G.P."/>
            <person name="Holroyd N.E."/>
            <person name="LoVerde P.T."/>
            <person name="Lloyd C."/>
            <person name="McQuillan J."/>
            <person name="Oliveira G."/>
            <person name="Otto T.D."/>
            <person name="Parker-Manuel S.J."/>
            <person name="Quail M.A."/>
            <person name="Wilson R.A."/>
            <person name="Zerlotini A."/>
            <person name="Dunne D.W."/>
            <person name="Berriman M."/>
        </authorList>
    </citation>
    <scope>NUCLEOTIDE SEQUENCE [LARGE SCALE GENOMIC DNA]</scope>
    <source>
        <strain evidence="10">Puerto Rican</strain>
    </source>
</reference>
<dbReference type="InterPro" id="IPR000718">
    <property type="entry name" value="Peptidase_M13"/>
</dbReference>
<dbReference type="WBParaSite" id="Smp_333830.1">
    <property type="protein sequence ID" value="Smp_333830.1"/>
    <property type="gene ID" value="Smp_333830"/>
</dbReference>
<dbReference type="Pfam" id="PF01431">
    <property type="entry name" value="Peptidase_M13"/>
    <property type="match status" value="1"/>
</dbReference>
<dbReference type="GO" id="GO:0046872">
    <property type="term" value="F:metal ion binding"/>
    <property type="evidence" value="ECO:0007669"/>
    <property type="project" value="UniProtKB-KW"/>
</dbReference>
<keyword evidence="4" id="KW-0479">Metal-binding</keyword>
<dbReference type="Pfam" id="PF05649">
    <property type="entry name" value="Peptidase_M13_N"/>
    <property type="match status" value="1"/>
</dbReference>
<dbReference type="Gene3D" id="1.10.1380.10">
    <property type="entry name" value="Neutral endopeptidase , domain2"/>
    <property type="match status" value="1"/>
</dbReference>
<dbReference type="GO" id="GO:0016485">
    <property type="term" value="P:protein processing"/>
    <property type="evidence" value="ECO:0007669"/>
    <property type="project" value="TreeGrafter"/>
</dbReference>
<sequence>MSFSFGSFLLGRISRYVAIVFVLSCCYEFVVTNENARTTETPDTATNILEETGQNNTNNSHVSKHCIDFYETACGEWEKNNPFPDEDSSSTTFRKMEMNVDNYFWKIIANDSYHKEDWRLQTARAFYKSCVNSRNSNTARDGRHHLIDMYFGGWELIPSLSTNVNNTNKQKQNNMSNGLTNLFLPLLRQTGRSPLFSINIAEDIFAVIISPGQFAFHPDLPKTTMNESEEDYYRLAFETGVLQSNKTQLTEAFQTMIRLGKRSIPKTPNVRELTTRNELHSTCPEIDWSHVLEKVLQQTGYVRYQKLPIIIERQSELRQRCSEYRALLKEKDGESILRTIAIMDFLREQQKNTLNVHTIGMDYNLNSSSQPHFDEQCITRLKDGFPWTLERHYIRSHVNETHKTEVINMFNEIKVTIINSIPKIKWLNDEGRKLMKQKVSNMDVFALYSNQNASEVKEIFSTVSQYPIREDNYYKNEFYIRRAKYVDTLKTRLNKYNPSPIGTPEFRVAAHYRNDENRIYLYSGILQPPFYYENGSLASKYGALGWIISHEIMHAIGIEGVLLDKNNNRRTSFDALLSSKLIQSKAICLSYQYSFYDFTSLKAFQVSTQEEILADNNGLKASYYTYRRLLNKFSNNVSQDHHQSLTSDRLFFLSFAQSLCGHHGQTMLLLTSVAQPHVLEKFRVTGVLVNNNRFARAYGCPVGSPMNPEVECDVW</sequence>
<dbReference type="CDD" id="cd08662">
    <property type="entry name" value="M13"/>
    <property type="match status" value="1"/>
</dbReference>